<dbReference type="EMBL" id="CP068570">
    <property type="protein sequence ID" value="QQZ52046.1"/>
    <property type="molecule type" value="Genomic_DNA"/>
</dbReference>
<keyword evidence="4" id="KW-0675">Receptor</keyword>
<dbReference type="InterPro" id="IPR010917">
    <property type="entry name" value="TonB_rcpt_CS"/>
</dbReference>
<evidence type="ECO:0000256" key="1">
    <source>
        <dbReference type="ARBA" id="ARBA00004442"/>
    </source>
</evidence>
<protein>
    <submittedName>
        <fullName evidence="4">TonB-dependent receptor</fullName>
    </submittedName>
</protein>
<evidence type="ECO:0000256" key="3">
    <source>
        <dbReference type="ARBA" id="ARBA00023237"/>
    </source>
</evidence>
<dbReference type="AlphaFoldDB" id="A0A974P6F3"/>
<dbReference type="InterPro" id="IPR036942">
    <property type="entry name" value="Beta-barrel_TonB_sf"/>
</dbReference>
<dbReference type="Gene3D" id="2.40.170.20">
    <property type="entry name" value="TonB-dependent receptor, beta-barrel domain"/>
    <property type="match status" value="1"/>
</dbReference>
<reference evidence="4" key="1">
    <citation type="submission" date="2021-01" db="EMBL/GenBank/DDBJ databases">
        <title>Genome sequence of Phenylobacterium sp. 20VBR1 isolated from a valley glaceir, Ny-Alesund, Svalbard.</title>
        <authorList>
            <person name="Thomas F.A."/>
            <person name="Krishnan K.P."/>
            <person name="Sinha R.K."/>
        </authorList>
    </citation>
    <scope>NUCLEOTIDE SEQUENCE</scope>
    <source>
        <strain evidence="4">20VBR1</strain>
    </source>
</reference>
<dbReference type="GO" id="GO:0009279">
    <property type="term" value="C:cell outer membrane"/>
    <property type="evidence" value="ECO:0007669"/>
    <property type="project" value="UniProtKB-SubCell"/>
</dbReference>
<organism evidence="4">
    <name type="scientific">Phenylobacterium glaciei</name>
    <dbReference type="NCBI Taxonomy" id="2803784"/>
    <lineage>
        <taxon>Bacteria</taxon>
        <taxon>Pseudomonadati</taxon>
        <taxon>Pseudomonadota</taxon>
        <taxon>Alphaproteobacteria</taxon>
        <taxon>Caulobacterales</taxon>
        <taxon>Caulobacteraceae</taxon>
        <taxon>Phenylobacterium</taxon>
    </lineage>
</organism>
<sequence>MGVLFRNDDWSISLSDKYTGEQWAAEGEPAAYRIDPYHSADLSVVYRFGAYRLEGAIYNLFDSQQATSIKPGKTVPYDQYYFQPERNAQVSVKVNF</sequence>
<dbReference type="PROSITE" id="PS01156">
    <property type="entry name" value="TONB_DEPENDENT_REC_2"/>
    <property type="match status" value="1"/>
</dbReference>
<keyword evidence="3" id="KW-0998">Cell outer membrane</keyword>
<evidence type="ECO:0000313" key="4">
    <source>
        <dbReference type="EMBL" id="QQZ52046.1"/>
    </source>
</evidence>
<dbReference type="SUPFAM" id="SSF56935">
    <property type="entry name" value="Porins"/>
    <property type="match status" value="1"/>
</dbReference>
<keyword evidence="2" id="KW-0472">Membrane</keyword>
<proteinExistence type="predicted"/>
<name>A0A974P6F3_9CAUL</name>
<accession>A0A974P6F3</accession>
<gene>
    <name evidence="4" type="ORF">JKL49_20935</name>
</gene>
<evidence type="ECO:0000256" key="2">
    <source>
        <dbReference type="ARBA" id="ARBA00023136"/>
    </source>
</evidence>
<comment type="subcellular location">
    <subcellularLocation>
        <location evidence="1">Cell outer membrane</location>
    </subcellularLocation>
</comment>